<evidence type="ECO:0000256" key="3">
    <source>
        <dbReference type="ARBA" id="ARBA00022538"/>
    </source>
</evidence>
<evidence type="ECO:0000313" key="13">
    <source>
        <dbReference type="EMBL" id="CAF1403347.1"/>
    </source>
</evidence>
<dbReference type="GO" id="GO:0015079">
    <property type="term" value="F:potassium ion transmembrane transporter activity"/>
    <property type="evidence" value="ECO:0007669"/>
    <property type="project" value="InterPro"/>
</dbReference>
<gene>
    <name evidence="13" type="ORF">ZHD862_LOCUS33234</name>
</gene>
<dbReference type="Pfam" id="PF02705">
    <property type="entry name" value="K_trans"/>
    <property type="match status" value="1"/>
</dbReference>
<evidence type="ECO:0000256" key="7">
    <source>
        <dbReference type="ARBA" id="ARBA00023065"/>
    </source>
</evidence>
<feature type="transmembrane region" description="Helical" evidence="10">
    <location>
        <begin position="156"/>
        <end position="174"/>
    </location>
</feature>
<organism evidence="13 14">
    <name type="scientific">Rotaria sordida</name>
    <dbReference type="NCBI Taxonomy" id="392033"/>
    <lineage>
        <taxon>Eukaryota</taxon>
        <taxon>Metazoa</taxon>
        <taxon>Spiralia</taxon>
        <taxon>Gnathifera</taxon>
        <taxon>Rotifera</taxon>
        <taxon>Eurotatoria</taxon>
        <taxon>Bdelloidea</taxon>
        <taxon>Philodinida</taxon>
        <taxon>Philodinidae</taxon>
        <taxon>Rotaria</taxon>
    </lineage>
</organism>
<evidence type="ECO:0000256" key="4">
    <source>
        <dbReference type="ARBA" id="ARBA00022692"/>
    </source>
</evidence>
<evidence type="ECO:0008006" key="15">
    <source>
        <dbReference type="Google" id="ProtNLM"/>
    </source>
</evidence>
<feature type="transmembrane region" description="Helical" evidence="10">
    <location>
        <begin position="378"/>
        <end position="404"/>
    </location>
</feature>
<reference evidence="13" key="1">
    <citation type="submission" date="2021-02" db="EMBL/GenBank/DDBJ databases">
        <authorList>
            <person name="Nowell W R."/>
        </authorList>
    </citation>
    <scope>NUCLEOTIDE SEQUENCE</scope>
</reference>
<keyword evidence="2" id="KW-0813">Transport</keyword>
<dbReference type="InterPro" id="IPR053951">
    <property type="entry name" value="K_trans_N"/>
</dbReference>
<keyword evidence="8 10" id="KW-0472">Membrane</keyword>
<name>A0A815LEZ2_9BILA</name>
<comment type="caution">
    <text evidence="13">The sequence shown here is derived from an EMBL/GenBank/DDBJ whole genome shotgun (WGS) entry which is preliminary data.</text>
</comment>
<keyword evidence="4 10" id="KW-0812">Transmembrane</keyword>
<dbReference type="GO" id="GO:0016020">
    <property type="term" value="C:membrane"/>
    <property type="evidence" value="ECO:0007669"/>
    <property type="project" value="UniProtKB-SubCell"/>
</dbReference>
<dbReference type="InterPro" id="IPR053952">
    <property type="entry name" value="K_trans_C"/>
</dbReference>
<evidence type="ECO:0000256" key="5">
    <source>
        <dbReference type="ARBA" id="ARBA00022958"/>
    </source>
</evidence>
<keyword evidence="7" id="KW-0406">Ion transport</keyword>
<evidence type="ECO:0000259" key="11">
    <source>
        <dbReference type="Pfam" id="PF02705"/>
    </source>
</evidence>
<evidence type="ECO:0000256" key="9">
    <source>
        <dbReference type="SAM" id="MobiDB-lite"/>
    </source>
</evidence>
<dbReference type="AlphaFoldDB" id="A0A815LEZ2"/>
<evidence type="ECO:0000256" key="8">
    <source>
        <dbReference type="ARBA" id="ARBA00023136"/>
    </source>
</evidence>
<feature type="transmembrane region" description="Helical" evidence="10">
    <location>
        <begin position="300"/>
        <end position="322"/>
    </location>
</feature>
<evidence type="ECO:0000259" key="12">
    <source>
        <dbReference type="Pfam" id="PF22776"/>
    </source>
</evidence>
<accession>A0A815LEZ2</accession>
<feature type="region of interest" description="Disordered" evidence="9">
    <location>
        <begin position="1"/>
        <end position="21"/>
    </location>
</feature>
<dbReference type="EMBL" id="CAJNOT010003862">
    <property type="protein sequence ID" value="CAF1403347.1"/>
    <property type="molecule type" value="Genomic_DNA"/>
</dbReference>
<evidence type="ECO:0000256" key="1">
    <source>
        <dbReference type="ARBA" id="ARBA00004141"/>
    </source>
</evidence>
<feature type="transmembrane region" description="Helical" evidence="10">
    <location>
        <begin position="73"/>
        <end position="92"/>
    </location>
</feature>
<feature type="transmembrane region" description="Helical" evidence="10">
    <location>
        <begin position="104"/>
        <end position="126"/>
    </location>
</feature>
<dbReference type="PANTHER" id="PTHR30540">
    <property type="entry name" value="OSMOTIC STRESS POTASSIUM TRANSPORTER"/>
    <property type="match status" value="1"/>
</dbReference>
<feature type="domain" description="K+ potassium transporter integral membrane" evidence="11">
    <location>
        <begin position="69"/>
        <end position="365"/>
    </location>
</feature>
<feature type="transmembrane region" description="Helical" evidence="10">
    <location>
        <begin position="224"/>
        <end position="241"/>
    </location>
</feature>
<evidence type="ECO:0000313" key="14">
    <source>
        <dbReference type="Proteomes" id="UP000663864"/>
    </source>
</evidence>
<proteinExistence type="predicted"/>
<evidence type="ECO:0000256" key="10">
    <source>
        <dbReference type="SAM" id="Phobius"/>
    </source>
</evidence>
<sequence>MAQYKNKKGDDSVTKNNTNSDHIDGNAIAKVQPIHQDQQARPSTMLRNEHPITIDITPCKNPSLFFNLTLRSLGVIFGDIGTSPLYVLSTIFDFQPSEAQCIGAISLIVWSLIVAVSIKYGVFILMADNHGEGGTFALCGLLTSENSFLGRRRKKVIIVISLLAGSLLLGDGALTPAVSVLSAVEGVAIEAPKLQKWIVPITVIIVILLFVAQRWGTSKIGITFGPIMCLWFLCLFMIGIWRTTYKPSIFKAFNPWEAFHYLLVEKKRGFYQIGGVFLSVTGLEALYADLGHFGRWPIRCSWFFIVFPAVLFNYLGQGALLIVDPTLIDNPFYHSVPHWGHWPMVVLATIATIIASQAIITDLYTWSSNAIKIPSGGWVAILIGFAFFILGFCWFFAIRLGILFRDSRQDSRISFTDIPIVWTTKRTEPDNISYSDSDSDSYVGCDANDNRTLPKVQSRVQLIQRVSIPLPSSDASSNLELHNMNMNDTIPAVVTPCIACFLTMSKKHTPHVFENFVSHMHSIPQVIIFLKIEHSKRAIINDNERLTVKTYGDNIYHITASYGYSQYRIKPYEILLLARAQYNVPIPNDELQVTFFVPNETIKVSTVGWRSWIRRWPLYIYSILKSLYPGAAVNIKLNPENTISIGILAKLD</sequence>
<dbReference type="PANTHER" id="PTHR30540:SF83">
    <property type="entry name" value="K+ POTASSIUM TRANSPORTER"/>
    <property type="match status" value="1"/>
</dbReference>
<feature type="transmembrane region" description="Helical" evidence="10">
    <location>
        <begin position="194"/>
        <end position="212"/>
    </location>
</feature>
<feature type="transmembrane region" description="Helical" evidence="10">
    <location>
        <begin position="269"/>
        <end position="288"/>
    </location>
</feature>
<protein>
    <recommendedName>
        <fullName evidence="15">Potassium transporter</fullName>
    </recommendedName>
</protein>
<evidence type="ECO:0000256" key="2">
    <source>
        <dbReference type="ARBA" id="ARBA00022448"/>
    </source>
</evidence>
<dbReference type="Proteomes" id="UP000663864">
    <property type="component" value="Unassembled WGS sequence"/>
</dbReference>
<evidence type="ECO:0000256" key="6">
    <source>
        <dbReference type="ARBA" id="ARBA00022989"/>
    </source>
</evidence>
<dbReference type="InterPro" id="IPR003855">
    <property type="entry name" value="K+_transporter"/>
</dbReference>
<keyword evidence="3" id="KW-0633">Potassium transport</keyword>
<keyword evidence="6 10" id="KW-1133">Transmembrane helix</keyword>
<comment type="subcellular location">
    <subcellularLocation>
        <location evidence="1">Membrane</location>
        <topology evidence="1">Multi-pass membrane protein</topology>
    </subcellularLocation>
</comment>
<keyword evidence="5" id="KW-0630">Potassium</keyword>
<feature type="domain" description="K+ potassium transporter C-terminal" evidence="12">
    <location>
        <begin position="498"/>
        <end position="649"/>
    </location>
</feature>
<feature type="transmembrane region" description="Helical" evidence="10">
    <location>
        <begin position="342"/>
        <end position="366"/>
    </location>
</feature>
<dbReference type="Pfam" id="PF22776">
    <property type="entry name" value="K_trans_C"/>
    <property type="match status" value="1"/>
</dbReference>